<evidence type="ECO:0000256" key="1">
    <source>
        <dbReference type="ARBA" id="ARBA00000373"/>
    </source>
</evidence>
<feature type="domain" description="Guanylate kinase/L-type calcium channel beta subunit" evidence="7">
    <location>
        <begin position="3"/>
        <end position="176"/>
    </location>
</feature>
<accession>A0AAN1RSZ2</accession>
<dbReference type="GO" id="GO:0019634">
    <property type="term" value="P:organic phosphonate metabolic process"/>
    <property type="evidence" value="ECO:0007669"/>
    <property type="project" value="UniProtKB-UniRule"/>
</dbReference>
<evidence type="ECO:0000313" key="8">
    <source>
        <dbReference type="EMBL" id="AZW15399.1"/>
    </source>
</evidence>
<keyword evidence="3 6" id="KW-0808">Transferase</keyword>
<dbReference type="GO" id="GO:0006015">
    <property type="term" value="P:5-phosphoribose 1-diphosphate biosynthetic process"/>
    <property type="evidence" value="ECO:0007669"/>
    <property type="project" value="UniProtKB-UniRule"/>
</dbReference>
<comment type="function">
    <text evidence="6">Catalyzes the phosphorylation of ribose 1,5-bisphosphate to 5-phospho-D-ribosyl alpha-1-diphosphate (PRPP).</text>
</comment>
<dbReference type="SMART" id="SM00072">
    <property type="entry name" value="GuKc"/>
    <property type="match status" value="1"/>
</dbReference>
<dbReference type="NCBIfam" id="TIGR02322">
    <property type="entry name" value="phosphon_PhnN"/>
    <property type="match status" value="1"/>
</dbReference>
<sequence length="182" mass="19714">MKGRGLIYLMGPSGSGKDTLLGLLPALLPPQFRVRIAQRCVTRPARDEASCYLPAEAFDHRAARGGFALHWKSHGLAYGIGIEIEDWLALGDRVVVNGSRQYLAQAHARYPGLTAVNITVRAELLAQRLRARGREGEHDIQARLARAQAPFALPARCRYVDIANDAAPAVAAQALARVVISA</sequence>
<dbReference type="SUPFAM" id="SSF52540">
    <property type="entry name" value="P-loop containing nucleoside triphosphate hydrolases"/>
    <property type="match status" value="1"/>
</dbReference>
<evidence type="ECO:0000256" key="5">
    <source>
        <dbReference type="ARBA" id="ARBA00022840"/>
    </source>
</evidence>
<dbReference type="Gene3D" id="3.40.50.300">
    <property type="entry name" value="P-loop containing nucleotide triphosphate hydrolases"/>
    <property type="match status" value="1"/>
</dbReference>
<dbReference type="RefSeq" id="WP_032962183.1">
    <property type="nucleotide sequence ID" value="NZ_CP012077.1"/>
</dbReference>
<evidence type="ECO:0000256" key="2">
    <source>
        <dbReference type="ARBA" id="ARBA00005069"/>
    </source>
</evidence>
<dbReference type="GO" id="GO:0005829">
    <property type="term" value="C:cytosol"/>
    <property type="evidence" value="ECO:0007669"/>
    <property type="project" value="TreeGrafter"/>
</dbReference>
<evidence type="ECO:0000256" key="6">
    <source>
        <dbReference type="HAMAP-Rule" id="MF_00836"/>
    </source>
</evidence>
<dbReference type="InterPro" id="IPR012699">
    <property type="entry name" value="PhnN"/>
</dbReference>
<gene>
    <name evidence="6 8" type="primary">phnN</name>
    <name evidence="8" type="ORF">CS347_00595</name>
</gene>
<dbReference type="GO" id="GO:0005524">
    <property type="term" value="F:ATP binding"/>
    <property type="evidence" value="ECO:0007669"/>
    <property type="project" value="UniProtKB-KW"/>
</dbReference>
<dbReference type="EMBL" id="CP024172">
    <property type="protein sequence ID" value="AZW15399.1"/>
    <property type="molecule type" value="Genomic_DNA"/>
</dbReference>
<feature type="binding site" evidence="6">
    <location>
        <begin position="11"/>
        <end position="18"/>
    </location>
    <ligand>
        <name>ATP</name>
        <dbReference type="ChEBI" id="CHEBI:30616"/>
    </ligand>
</feature>
<evidence type="ECO:0000256" key="3">
    <source>
        <dbReference type="ARBA" id="ARBA00022679"/>
    </source>
</evidence>
<dbReference type="InterPro" id="IPR027417">
    <property type="entry name" value="P-loop_NTPase"/>
</dbReference>
<proteinExistence type="inferred from homology"/>
<dbReference type="PANTHER" id="PTHR23117:SF8">
    <property type="entry name" value="RIBOSE 1,5-BISPHOSPHATE PHOSPHOKINASE PHNN"/>
    <property type="match status" value="1"/>
</dbReference>
<dbReference type="PANTHER" id="PTHR23117">
    <property type="entry name" value="GUANYLATE KINASE-RELATED"/>
    <property type="match status" value="1"/>
</dbReference>
<reference evidence="9" key="1">
    <citation type="submission" date="2017-10" db="EMBL/GenBank/DDBJ databases">
        <title>Whole genome sequencing of various Bordetella species.</title>
        <authorList>
            <person name="Weigand M.R."/>
            <person name="Loparev V."/>
            <person name="Peng Y."/>
            <person name="Bowden K.E."/>
            <person name="Tondella M.L."/>
            <person name="Williams M.M."/>
        </authorList>
    </citation>
    <scope>NUCLEOTIDE SEQUENCE [LARGE SCALE GENOMIC DNA]</scope>
    <source>
        <strain evidence="9">H720</strain>
    </source>
</reference>
<organism evidence="8 9">
    <name type="scientific">Bordetella hinzii</name>
    <dbReference type="NCBI Taxonomy" id="103855"/>
    <lineage>
        <taxon>Bacteria</taxon>
        <taxon>Pseudomonadati</taxon>
        <taxon>Pseudomonadota</taxon>
        <taxon>Betaproteobacteria</taxon>
        <taxon>Burkholderiales</taxon>
        <taxon>Alcaligenaceae</taxon>
        <taxon>Bordetella</taxon>
    </lineage>
</organism>
<evidence type="ECO:0000313" key="9">
    <source>
        <dbReference type="Proteomes" id="UP000282741"/>
    </source>
</evidence>
<comment type="pathway">
    <text evidence="2 6">Metabolic intermediate biosynthesis; 5-phospho-alpha-D-ribose 1-diphosphate biosynthesis; 5-phospho-alpha-D-ribose 1-diphosphate from D-ribose 5-phosphate (route II): step 3/3.</text>
</comment>
<protein>
    <recommendedName>
        <fullName evidence="6">Ribose 1,5-bisphosphate phosphokinase PhnN</fullName>
        <ecNumber evidence="6">2.7.4.23</ecNumber>
    </recommendedName>
    <alternativeName>
        <fullName evidence="6">Ribose 1,5-bisphosphokinase</fullName>
    </alternativeName>
</protein>
<dbReference type="EC" id="2.7.4.23" evidence="6"/>
<dbReference type="AlphaFoldDB" id="A0AAN1RSZ2"/>
<dbReference type="Proteomes" id="UP000282741">
    <property type="component" value="Chromosome"/>
</dbReference>
<keyword evidence="5 6" id="KW-0067">ATP-binding</keyword>
<keyword evidence="4 6" id="KW-0547">Nucleotide-binding</keyword>
<dbReference type="GO" id="GO:0033863">
    <property type="term" value="F:ribose 1,5-bisphosphate phosphokinase activity"/>
    <property type="evidence" value="ECO:0007669"/>
    <property type="project" value="UniProtKB-UniRule"/>
</dbReference>
<comment type="similarity">
    <text evidence="6">Belongs to the ribose 1,5-bisphosphokinase family.</text>
</comment>
<comment type="catalytic activity">
    <reaction evidence="1 6">
        <text>alpha-D-ribose 1,5-bisphosphate + ATP = 5-phospho-alpha-D-ribose 1-diphosphate + ADP</text>
        <dbReference type="Rhea" id="RHEA:20109"/>
        <dbReference type="ChEBI" id="CHEBI:30616"/>
        <dbReference type="ChEBI" id="CHEBI:58017"/>
        <dbReference type="ChEBI" id="CHEBI:68688"/>
        <dbReference type="ChEBI" id="CHEBI:456216"/>
        <dbReference type="EC" id="2.7.4.23"/>
    </reaction>
</comment>
<name>A0AAN1RSZ2_9BORD</name>
<dbReference type="InterPro" id="IPR008145">
    <property type="entry name" value="GK/Ca_channel_bsu"/>
</dbReference>
<evidence type="ECO:0000259" key="7">
    <source>
        <dbReference type="SMART" id="SM00072"/>
    </source>
</evidence>
<dbReference type="HAMAP" id="MF_00836">
    <property type="entry name" value="PhnN"/>
    <property type="match status" value="1"/>
</dbReference>
<evidence type="ECO:0000256" key="4">
    <source>
        <dbReference type="ARBA" id="ARBA00022741"/>
    </source>
</evidence>